<evidence type="ECO:0000313" key="2">
    <source>
        <dbReference type="EMBL" id="PHH66597.1"/>
    </source>
</evidence>
<dbReference type="PANTHER" id="PTHR31047">
    <property type="entry name" value="MEIOTICALLY UP-REGULATED GENE 157 PROTEIN"/>
    <property type="match status" value="1"/>
</dbReference>
<dbReference type="GO" id="GO:0005975">
    <property type="term" value="P:carbohydrate metabolic process"/>
    <property type="evidence" value="ECO:0007669"/>
    <property type="project" value="InterPro"/>
</dbReference>
<protein>
    <submittedName>
        <fullName evidence="2">Uncharacterized protein</fullName>
    </submittedName>
</protein>
<dbReference type="PANTHER" id="PTHR31047:SF0">
    <property type="entry name" value="MEIOTICALLY UP-REGULATED GENE 157 PROTEIN"/>
    <property type="match status" value="1"/>
</dbReference>
<dbReference type="EMBL" id="NJET01000006">
    <property type="protein sequence ID" value="PHH66597.1"/>
    <property type="molecule type" value="Genomic_DNA"/>
</dbReference>
<keyword evidence="3" id="KW-1185">Reference proteome</keyword>
<reference evidence="2 3" key="1">
    <citation type="submission" date="2017-06" db="EMBL/GenBank/DDBJ databases">
        <title>Ant-infecting Ophiocordyceps genomes reveal a high diversity of potential behavioral manipulation genes and a possible major role for enterotoxins.</title>
        <authorList>
            <person name="De Bekker C."/>
            <person name="Evans H.C."/>
            <person name="Brachmann A."/>
            <person name="Hughes D.P."/>
        </authorList>
    </citation>
    <scope>NUCLEOTIDE SEQUENCE [LARGE SCALE GENOMIC DNA]</scope>
    <source>
        <strain evidence="2 3">Map64</strain>
    </source>
</reference>
<dbReference type="GO" id="GO:0003824">
    <property type="term" value="F:catalytic activity"/>
    <property type="evidence" value="ECO:0007669"/>
    <property type="project" value="UniProtKB-ARBA"/>
</dbReference>
<comment type="caution">
    <text evidence="2">The sequence shown here is derived from an EMBL/GenBank/DDBJ whole genome shotgun (WGS) entry which is preliminary data.</text>
</comment>
<dbReference type="Pfam" id="PF06824">
    <property type="entry name" value="Glyco_hydro_125"/>
    <property type="match status" value="1"/>
</dbReference>
<feature type="compositionally biased region" description="Acidic residues" evidence="1">
    <location>
        <begin position="449"/>
        <end position="466"/>
    </location>
</feature>
<evidence type="ECO:0000256" key="1">
    <source>
        <dbReference type="SAM" id="MobiDB-lite"/>
    </source>
</evidence>
<dbReference type="InterPro" id="IPR008313">
    <property type="entry name" value="GH125"/>
</dbReference>
<dbReference type="AlphaFoldDB" id="A0A2C5YCZ8"/>
<accession>A0A2C5YCZ8</accession>
<gene>
    <name evidence="2" type="ORF">CDD81_6434</name>
</gene>
<dbReference type="InterPro" id="IPR012341">
    <property type="entry name" value="6hp_glycosidase-like_sf"/>
</dbReference>
<sequence length="514" mass="60917">MISWELRKTGDMVKDLPNFFSDFEWQLLKSTGLLIDYAIFVNCRTLDGVFSYESNGLTSHYYMDEPMLPSLLGLSYIGFVRRGHWVYKNIKFQMTFDRNPYYVRGHNYIGMVGPPPIHDFAWPMSQLSLVFGEPRAPGIRSRIKKIRDICAAAGVIPAGVHINTPNNYTRLWFPASSSYFAQAILDVAKRHPGLIFKKPKSYQVGDEQAWHVKAHKKDPKEKEKFNKKETKEYKQMEKYEVGRERYRQKKRMKKFEQQKEDLWKYKKPRQRQEYKDRKKEMEQRQKKLEQQRKNYNETIDKVREERVRDEEERKRKSKEEEDERLERVEEARKRKKALEEQRRREEAEMKTPKDREQEKKEEVKTPQDREQEKKEEIKVPKDQGKEEANEPPRNEEHKDAQEANKERVAVVDMAEEFDHKFDKREAMDLANEVEDANDPMSIASINQGIDDDDIDDVDDDDEDESSELSGGINLQDWFDIDDEFKTQSLDPNRLLWRDKITAEWQAAAAAAAAA</sequence>
<dbReference type="STRING" id="1399860.A0A2C5YCZ8"/>
<dbReference type="Proteomes" id="UP000226192">
    <property type="component" value="Unassembled WGS sequence"/>
</dbReference>
<evidence type="ECO:0000313" key="3">
    <source>
        <dbReference type="Proteomes" id="UP000226192"/>
    </source>
</evidence>
<dbReference type="Gene3D" id="1.50.10.10">
    <property type="match status" value="1"/>
</dbReference>
<dbReference type="InterPro" id="IPR008928">
    <property type="entry name" value="6-hairpin_glycosidase_sf"/>
</dbReference>
<organism evidence="2 3">
    <name type="scientific">Ophiocordyceps australis</name>
    <dbReference type="NCBI Taxonomy" id="1399860"/>
    <lineage>
        <taxon>Eukaryota</taxon>
        <taxon>Fungi</taxon>
        <taxon>Dikarya</taxon>
        <taxon>Ascomycota</taxon>
        <taxon>Pezizomycotina</taxon>
        <taxon>Sordariomycetes</taxon>
        <taxon>Hypocreomycetidae</taxon>
        <taxon>Hypocreales</taxon>
        <taxon>Ophiocordycipitaceae</taxon>
        <taxon>Ophiocordyceps</taxon>
    </lineage>
</organism>
<proteinExistence type="predicted"/>
<dbReference type="SUPFAM" id="SSF48208">
    <property type="entry name" value="Six-hairpin glycosidases"/>
    <property type="match status" value="1"/>
</dbReference>
<feature type="region of interest" description="Disordered" evidence="1">
    <location>
        <begin position="428"/>
        <end position="474"/>
    </location>
</feature>
<name>A0A2C5YCZ8_9HYPO</name>
<feature type="compositionally biased region" description="Basic and acidic residues" evidence="1">
    <location>
        <begin position="254"/>
        <end position="409"/>
    </location>
</feature>
<feature type="region of interest" description="Disordered" evidence="1">
    <location>
        <begin position="244"/>
        <end position="410"/>
    </location>
</feature>